<evidence type="ECO:0000313" key="2">
    <source>
        <dbReference type="Proteomes" id="UP000499080"/>
    </source>
</evidence>
<sequence>MHHSSIETTKQSAIGYSDPLLHILPPLSKRQPPPAPISCEVREPHLPPHVSASIAFQHLWPGSTNGVVGYPDWLEIITCAPRLIGVFARTTGFGVEQSNLRGEEYS</sequence>
<name>A0A4Y2NE30_ARAVE</name>
<keyword evidence="2" id="KW-1185">Reference proteome</keyword>
<accession>A0A4Y2NE30</accession>
<gene>
    <name evidence="1" type="ORF">AVEN_214077_1</name>
</gene>
<protein>
    <submittedName>
        <fullName evidence="1">Uncharacterized protein</fullName>
    </submittedName>
</protein>
<comment type="caution">
    <text evidence="1">The sequence shown here is derived from an EMBL/GenBank/DDBJ whole genome shotgun (WGS) entry which is preliminary data.</text>
</comment>
<proteinExistence type="predicted"/>
<dbReference type="Proteomes" id="UP000499080">
    <property type="component" value="Unassembled WGS sequence"/>
</dbReference>
<evidence type="ECO:0000313" key="1">
    <source>
        <dbReference type="EMBL" id="GBN37708.1"/>
    </source>
</evidence>
<organism evidence="1 2">
    <name type="scientific">Araneus ventricosus</name>
    <name type="common">Orbweaver spider</name>
    <name type="synonym">Epeira ventricosa</name>
    <dbReference type="NCBI Taxonomy" id="182803"/>
    <lineage>
        <taxon>Eukaryota</taxon>
        <taxon>Metazoa</taxon>
        <taxon>Ecdysozoa</taxon>
        <taxon>Arthropoda</taxon>
        <taxon>Chelicerata</taxon>
        <taxon>Arachnida</taxon>
        <taxon>Araneae</taxon>
        <taxon>Araneomorphae</taxon>
        <taxon>Entelegynae</taxon>
        <taxon>Araneoidea</taxon>
        <taxon>Araneidae</taxon>
        <taxon>Araneus</taxon>
    </lineage>
</organism>
<dbReference type="AlphaFoldDB" id="A0A4Y2NE30"/>
<dbReference type="EMBL" id="BGPR01009058">
    <property type="protein sequence ID" value="GBN37708.1"/>
    <property type="molecule type" value="Genomic_DNA"/>
</dbReference>
<reference evidence="1 2" key="1">
    <citation type="journal article" date="2019" name="Sci. Rep.">
        <title>Orb-weaving spider Araneus ventricosus genome elucidates the spidroin gene catalogue.</title>
        <authorList>
            <person name="Kono N."/>
            <person name="Nakamura H."/>
            <person name="Ohtoshi R."/>
            <person name="Moran D.A.P."/>
            <person name="Shinohara A."/>
            <person name="Yoshida Y."/>
            <person name="Fujiwara M."/>
            <person name="Mori M."/>
            <person name="Tomita M."/>
            <person name="Arakawa K."/>
        </authorList>
    </citation>
    <scope>NUCLEOTIDE SEQUENCE [LARGE SCALE GENOMIC DNA]</scope>
</reference>